<comment type="caution">
    <text evidence="9">The sequence shown here is derived from an EMBL/GenBank/DDBJ whole genome shotgun (WGS) entry which is preliminary data.</text>
</comment>
<keyword evidence="4" id="KW-0961">Cell wall biogenesis/degradation</keyword>
<dbReference type="GO" id="GO:0008933">
    <property type="term" value="F:peptidoglycan lytic transglycosylase activity"/>
    <property type="evidence" value="ECO:0007669"/>
    <property type="project" value="TreeGrafter"/>
</dbReference>
<reference evidence="9 10" key="1">
    <citation type="submission" date="2017-08" db="EMBL/GenBank/DDBJ databases">
        <title>Infants hospitalized years apart are colonized by the same room-sourced microbial strains.</title>
        <authorList>
            <person name="Brooks B."/>
            <person name="Olm M.R."/>
            <person name="Firek B.A."/>
            <person name="Baker R."/>
            <person name="Thomas B.C."/>
            <person name="Morowitz M.J."/>
            <person name="Banfield J.F."/>
        </authorList>
    </citation>
    <scope>NUCLEOTIDE SEQUENCE [LARGE SCALE GENOMIC DNA]</scope>
    <source>
        <strain evidence="9">S2_003_000_R2_4</strain>
    </source>
</reference>
<feature type="compositionally biased region" description="Pro residues" evidence="6">
    <location>
        <begin position="27"/>
        <end position="37"/>
    </location>
</feature>
<dbReference type="SUPFAM" id="SSF50685">
    <property type="entry name" value="Barwin-like endoglucanases"/>
    <property type="match status" value="1"/>
</dbReference>
<sequence>MTSARTAFAPLALAGLLLSACASVVSPPPPMAPPASPPAQTTPQPPPAPSQPPPVSSPATVAFSDLPGWAQEDHLAALKAFQAGCGVSKDPAMIRVCGLARGMNGSDAAAARAFFEANFQPQAVGQKEGGDDGLLTAYFAPQYQARMSRNAEFSAPVRRLPDDLVVLDLGPFEPALIGKKVTGHVEGKTFVPYPDRAEIEAVPTDKPLAWMRPEELFFLQIQGSGVLVLPDGRRVKAVFAGTNGRPFVGVASPMRDKGLLPDNNTSGDAIRTWLAEHRGPEADAIMRLNPRYVFFKMAEDDGKEPLGSAGVSLPPGRAIAVDPSRHAYGALYWLDASAPALAGAFPAYRRLAVALDTGGAIKGEVRADLYMGTGPEAGAEAGRVRHVLRLYRLVPKP</sequence>
<dbReference type="GO" id="GO:0019867">
    <property type="term" value="C:outer membrane"/>
    <property type="evidence" value="ECO:0007669"/>
    <property type="project" value="InterPro"/>
</dbReference>
<dbReference type="GO" id="GO:0009253">
    <property type="term" value="P:peptidoglycan catabolic process"/>
    <property type="evidence" value="ECO:0007669"/>
    <property type="project" value="TreeGrafter"/>
</dbReference>
<dbReference type="InterPro" id="IPR026044">
    <property type="entry name" value="MltA"/>
</dbReference>
<evidence type="ECO:0000256" key="1">
    <source>
        <dbReference type="ARBA" id="ARBA00001420"/>
    </source>
</evidence>
<protein>
    <recommendedName>
        <fullName evidence="2">peptidoglycan lytic exotransglycosylase</fullName>
        <ecNumber evidence="2">4.2.2.n1</ecNumber>
    </recommendedName>
    <alternativeName>
        <fullName evidence="5">Murein hydrolase A</fullName>
    </alternativeName>
</protein>
<evidence type="ECO:0000256" key="3">
    <source>
        <dbReference type="ARBA" id="ARBA00023239"/>
    </source>
</evidence>
<dbReference type="InterPro" id="IPR010611">
    <property type="entry name" value="3D_dom"/>
</dbReference>
<dbReference type="EMBL" id="QFQZ01000071">
    <property type="protein sequence ID" value="PZR32004.1"/>
    <property type="molecule type" value="Genomic_DNA"/>
</dbReference>
<dbReference type="PIRSF" id="PIRSF019422">
    <property type="entry name" value="MltA"/>
    <property type="match status" value="1"/>
</dbReference>
<feature type="chain" id="PRO_5016016709" description="peptidoglycan lytic exotransglycosylase" evidence="7">
    <location>
        <begin position="23"/>
        <end position="397"/>
    </location>
</feature>
<dbReference type="Proteomes" id="UP000249393">
    <property type="component" value="Unassembled WGS sequence"/>
</dbReference>
<feature type="signal peptide" evidence="7">
    <location>
        <begin position="1"/>
        <end position="22"/>
    </location>
</feature>
<keyword evidence="7" id="KW-0732">Signal</keyword>
<dbReference type="PROSITE" id="PS51257">
    <property type="entry name" value="PROKAR_LIPOPROTEIN"/>
    <property type="match status" value="1"/>
</dbReference>
<evidence type="ECO:0000256" key="7">
    <source>
        <dbReference type="SAM" id="SignalP"/>
    </source>
</evidence>
<gene>
    <name evidence="9" type="ORF">DI526_17925</name>
</gene>
<dbReference type="RefSeq" id="WP_304280920.1">
    <property type="nucleotide sequence ID" value="NZ_QFQZ01000071.1"/>
</dbReference>
<dbReference type="AlphaFoldDB" id="A0A2W5WVI4"/>
<dbReference type="InterPro" id="IPR005300">
    <property type="entry name" value="MltA_B"/>
</dbReference>
<accession>A0A2W5WVI4</accession>
<dbReference type="Gene3D" id="2.40.240.50">
    <property type="entry name" value="Barwin-like endoglucanases"/>
    <property type="match status" value="1"/>
</dbReference>
<evidence type="ECO:0000259" key="8">
    <source>
        <dbReference type="SMART" id="SM00925"/>
    </source>
</evidence>
<dbReference type="Pfam" id="PF06725">
    <property type="entry name" value="3D"/>
    <property type="match status" value="1"/>
</dbReference>
<feature type="compositionally biased region" description="Pro residues" evidence="6">
    <location>
        <begin position="43"/>
        <end position="56"/>
    </location>
</feature>
<evidence type="ECO:0000256" key="5">
    <source>
        <dbReference type="ARBA" id="ARBA00030918"/>
    </source>
</evidence>
<evidence type="ECO:0000313" key="9">
    <source>
        <dbReference type="EMBL" id="PZR32004.1"/>
    </source>
</evidence>
<dbReference type="SMART" id="SM00925">
    <property type="entry name" value="MltA"/>
    <property type="match status" value="1"/>
</dbReference>
<dbReference type="EC" id="4.2.2.n1" evidence="2"/>
<organism evidence="9 10">
    <name type="scientific">Caulobacter segnis</name>
    <dbReference type="NCBI Taxonomy" id="88688"/>
    <lineage>
        <taxon>Bacteria</taxon>
        <taxon>Pseudomonadati</taxon>
        <taxon>Pseudomonadota</taxon>
        <taxon>Alphaproteobacteria</taxon>
        <taxon>Caulobacterales</taxon>
        <taxon>Caulobacteraceae</taxon>
        <taxon>Caulobacter</taxon>
    </lineage>
</organism>
<comment type="catalytic activity">
    <reaction evidence="1">
        <text>Exolytic cleavage of the (1-&gt;4)-beta-glycosidic linkage between N-acetylmuramic acid (MurNAc) and N-acetylglucosamine (GlcNAc) residues in peptidoglycan, from either the reducing or the non-reducing ends of the peptidoglycan chains, with concomitant formation of a 1,6-anhydrobond in the MurNAc residue.</text>
        <dbReference type="EC" id="4.2.2.n1"/>
    </reaction>
</comment>
<dbReference type="GO" id="GO:0071555">
    <property type="term" value="P:cell wall organization"/>
    <property type="evidence" value="ECO:0007669"/>
    <property type="project" value="UniProtKB-KW"/>
</dbReference>
<dbReference type="CDD" id="cd14485">
    <property type="entry name" value="mltA_like_LT_A"/>
    <property type="match status" value="1"/>
</dbReference>
<name>A0A2W5WVI4_9CAUL</name>
<evidence type="ECO:0000256" key="6">
    <source>
        <dbReference type="SAM" id="MobiDB-lite"/>
    </source>
</evidence>
<dbReference type="GO" id="GO:0004553">
    <property type="term" value="F:hydrolase activity, hydrolyzing O-glycosyl compounds"/>
    <property type="evidence" value="ECO:0007669"/>
    <property type="project" value="InterPro"/>
</dbReference>
<evidence type="ECO:0000256" key="2">
    <source>
        <dbReference type="ARBA" id="ARBA00012587"/>
    </source>
</evidence>
<dbReference type="PANTHER" id="PTHR30124:SF0">
    <property type="entry name" value="MEMBRANE-BOUND LYTIC MUREIN TRANSGLYCOSYLASE A"/>
    <property type="match status" value="1"/>
</dbReference>
<feature type="domain" description="Lytic transglycosylase MltA" evidence="8">
    <location>
        <begin position="142"/>
        <end position="296"/>
    </location>
</feature>
<dbReference type="CDD" id="cd14668">
    <property type="entry name" value="mlta_B"/>
    <property type="match status" value="1"/>
</dbReference>
<proteinExistence type="predicted"/>
<keyword evidence="3" id="KW-0456">Lyase</keyword>
<dbReference type="GO" id="GO:0009254">
    <property type="term" value="P:peptidoglycan turnover"/>
    <property type="evidence" value="ECO:0007669"/>
    <property type="project" value="InterPro"/>
</dbReference>
<dbReference type="Gene3D" id="2.40.40.10">
    <property type="entry name" value="RlpA-like domain"/>
    <property type="match status" value="1"/>
</dbReference>
<evidence type="ECO:0000313" key="10">
    <source>
        <dbReference type="Proteomes" id="UP000249393"/>
    </source>
</evidence>
<dbReference type="Pfam" id="PF03562">
    <property type="entry name" value="MltA"/>
    <property type="match status" value="1"/>
</dbReference>
<dbReference type="InterPro" id="IPR036908">
    <property type="entry name" value="RlpA-like_sf"/>
</dbReference>
<dbReference type="PANTHER" id="PTHR30124">
    <property type="entry name" value="MEMBRANE-BOUND LYTIC MUREIN TRANSGLYCOSYLASE A"/>
    <property type="match status" value="1"/>
</dbReference>
<evidence type="ECO:0000256" key="4">
    <source>
        <dbReference type="ARBA" id="ARBA00023316"/>
    </source>
</evidence>
<feature type="region of interest" description="Disordered" evidence="6">
    <location>
        <begin position="27"/>
        <end position="62"/>
    </location>
</feature>